<dbReference type="Proteomes" id="UP001367676">
    <property type="component" value="Unassembled WGS sequence"/>
</dbReference>
<comment type="caution">
    <text evidence="2">The sequence shown here is derived from an EMBL/GenBank/DDBJ whole genome shotgun (WGS) entry which is preliminary data.</text>
</comment>
<feature type="compositionally biased region" description="Basic and acidic residues" evidence="1">
    <location>
        <begin position="1"/>
        <end position="23"/>
    </location>
</feature>
<evidence type="ECO:0000313" key="3">
    <source>
        <dbReference type="Proteomes" id="UP001367676"/>
    </source>
</evidence>
<dbReference type="EMBL" id="JBBCAQ010000003">
    <property type="protein sequence ID" value="KAK7604646.1"/>
    <property type="molecule type" value="Genomic_DNA"/>
</dbReference>
<feature type="region of interest" description="Disordered" evidence="1">
    <location>
        <begin position="1"/>
        <end position="41"/>
    </location>
</feature>
<proteinExistence type="predicted"/>
<keyword evidence="3" id="KW-1185">Reference proteome</keyword>
<organism evidence="2 3">
    <name type="scientific">Parthenolecanium corni</name>
    <dbReference type="NCBI Taxonomy" id="536013"/>
    <lineage>
        <taxon>Eukaryota</taxon>
        <taxon>Metazoa</taxon>
        <taxon>Ecdysozoa</taxon>
        <taxon>Arthropoda</taxon>
        <taxon>Hexapoda</taxon>
        <taxon>Insecta</taxon>
        <taxon>Pterygota</taxon>
        <taxon>Neoptera</taxon>
        <taxon>Paraneoptera</taxon>
        <taxon>Hemiptera</taxon>
        <taxon>Sternorrhyncha</taxon>
        <taxon>Coccoidea</taxon>
        <taxon>Coccidae</taxon>
        <taxon>Parthenolecanium</taxon>
    </lineage>
</organism>
<accession>A0AAN9TUW2</accession>
<evidence type="ECO:0000256" key="1">
    <source>
        <dbReference type="SAM" id="MobiDB-lite"/>
    </source>
</evidence>
<protein>
    <submittedName>
        <fullName evidence="2">Uncharacterized protein</fullName>
    </submittedName>
</protein>
<reference evidence="2 3" key="1">
    <citation type="submission" date="2024-03" db="EMBL/GenBank/DDBJ databases">
        <title>Adaptation during the transition from Ophiocordyceps entomopathogen to insect associate is accompanied by gene loss and intensified selection.</title>
        <authorList>
            <person name="Ward C.M."/>
            <person name="Onetto C.A."/>
            <person name="Borneman A.R."/>
        </authorList>
    </citation>
    <scope>NUCLEOTIDE SEQUENCE [LARGE SCALE GENOMIC DNA]</scope>
    <source>
        <strain evidence="2">AWRI1</strain>
        <tissue evidence="2">Single Adult Female</tissue>
    </source>
</reference>
<name>A0AAN9TUW2_9HEMI</name>
<gene>
    <name evidence="2" type="ORF">V9T40_005832</name>
</gene>
<dbReference type="AlphaFoldDB" id="A0AAN9TUW2"/>
<sequence>MRRRDQEVRRSRTRRRIEEEPTDRQAGSGLPKLSKRFDDSSLRSTCGGPEYSVECEDPFLAVPRKSVALLLRFNPASGQFSGCCVLIAGSCLWL</sequence>
<evidence type="ECO:0000313" key="2">
    <source>
        <dbReference type="EMBL" id="KAK7604646.1"/>
    </source>
</evidence>